<evidence type="ECO:0000256" key="8">
    <source>
        <dbReference type="RuleBase" id="RU366077"/>
    </source>
</evidence>
<dbReference type="EC" id="3.4.24.-" evidence="8"/>
<keyword evidence="5 8" id="KW-0862">Zinc</keyword>
<reference key="2">
    <citation type="submission" date="2011-10" db="EMBL/GenBank/DDBJ databases">
        <title>The genome and transcriptome sequence of Clonorchis sinensis provide insights into the carcinogenic liver fluke.</title>
        <authorList>
            <person name="Wang X."/>
            <person name="Huang Y."/>
            <person name="Chen W."/>
            <person name="Liu H."/>
            <person name="Guo L."/>
            <person name="Chen Y."/>
            <person name="Luo F."/>
            <person name="Zhou W."/>
            <person name="Sun J."/>
            <person name="Mao Q."/>
            <person name="Liang P."/>
            <person name="Zhou C."/>
            <person name="Tian Y."/>
            <person name="Men J."/>
            <person name="Lv X."/>
            <person name="Huang L."/>
            <person name="Zhou J."/>
            <person name="Hu Y."/>
            <person name="Li R."/>
            <person name="Zhang F."/>
            <person name="Lei H."/>
            <person name="Li X."/>
            <person name="Hu X."/>
            <person name="Liang C."/>
            <person name="Xu J."/>
            <person name="Wu Z."/>
            <person name="Yu X."/>
        </authorList>
    </citation>
    <scope>NUCLEOTIDE SEQUENCE</scope>
    <source>
        <strain>Henan</strain>
    </source>
</reference>
<proteinExistence type="inferred from homology"/>
<evidence type="ECO:0000313" key="10">
    <source>
        <dbReference type="EMBL" id="GAA55572.1"/>
    </source>
</evidence>
<sequence>MLTVFVILTAVDAVSIRSVLKSKVRSARQPTDTSIQVATSTAFKDGVKIRVTVGNKLDANEKKRDPFLAIIAASEEWSETLRVRTKPANPLLFPRDCVEGDKEYTKLGIVCRKGCLEHTSCGPFTFEKQTVCNDGTQSPTSAQVDPDQGELQIIFEELDVSLCTSGLITADYCATDPLTDRPILGYIGLCPDAYMKSVETLKTLFRRAIGRILGFNKKAFAFLRDETGEPRTSRDPSTNRPNNGQDAFGIYTPSSSYLFYKTMSGATVVGRVENSYLFLALPTLVEYARKYFAYPQLEGIPLEDEGGLDVVEQYFDSRFVSHDVMTSGTDTVTGITGFTLAYMYDSGWYEISDAHEFAGTWGKGKGEDFFNKSCFEYTTVRKSQKLPLTPYCTWMEVTAPACRAYPDSYGYCDIKEDNNSPLIFHTIPPPLNIRLQTSNYFAVSQLRNNCPIISEDVSMTAYDRISQKCTIPLSSFDFDQSKNFALESFGETSRCIDHHPREPWTLETANGTKKLNYGASCHLHECHPSKGLLFKIGDSWTVCPVEGGYVTTQVNSDLGTLKGKFYCPACNVLCVEDLCEAVKSGDVYVPPTTIVVNTTTASPSTTTVILTSEEIVPSKAPATTTVGTSGKDKPEAASEEPAKILPVTGSFTENN</sequence>
<evidence type="ECO:0000256" key="6">
    <source>
        <dbReference type="ARBA" id="ARBA00023049"/>
    </source>
</evidence>
<evidence type="ECO:0000256" key="9">
    <source>
        <dbReference type="SAM" id="MobiDB-lite"/>
    </source>
</evidence>
<dbReference type="InterPro" id="IPR001577">
    <property type="entry name" value="Peptidase_M8"/>
</dbReference>
<keyword evidence="4 8" id="KW-0378">Hydrolase</keyword>
<keyword evidence="2 8" id="KW-0645">Protease</keyword>
<evidence type="ECO:0000313" key="11">
    <source>
        <dbReference type="Proteomes" id="UP000008909"/>
    </source>
</evidence>
<feature type="compositionally biased region" description="Polar residues" evidence="9">
    <location>
        <begin position="235"/>
        <end position="245"/>
    </location>
</feature>
<dbReference type="GO" id="GO:0006508">
    <property type="term" value="P:proteolysis"/>
    <property type="evidence" value="ECO:0007669"/>
    <property type="project" value="UniProtKB-KW"/>
</dbReference>
<keyword evidence="3 8" id="KW-0479">Metal-binding</keyword>
<dbReference type="Proteomes" id="UP000008909">
    <property type="component" value="Unassembled WGS sequence"/>
</dbReference>
<dbReference type="PANTHER" id="PTHR10942">
    <property type="entry name" value="LEISHMANOLYSIN-LIKE PEPTIDASE"/>
    <property type="match status" value="1"/>
</dbReference>
<dbReference type="GO" id="GO:0004222">
    <property type="term" value="F:metalloendopeptidase activity"/>
    <property type="evidence" value="ECO:0007669"/>
    <property type="project" value="UniProtKB-UniRule"/>
</dbReference>
<dbReference type="GO" id="GO:0046872">
    <property type="term" value="F:metal ion binding"/>
    <property type="evidence" value="ECO:0007669"/>
    <property type="project" value="UniProtKB-KW"/>
</dbReference>
<dbReference type="Gene3D" id="3.90.132.10">
    <property type="entry name" value="Leishmanolysin , domain 2"/>
    <property type="match status" value="1"/>
</dbReference>
<dbReference type="GO" id="GO:0007155">
    <property type="term" value="P:cell adhesion"/>
    <property type="evidence" value="ECO:0007669"/>
    <property type="project" value="InterPro"/>
</dbReference>
<feature type="region of interest" description="Disordered" evidence="9">
    <location>
        <begin position="226"/>
        <end position="246"/>
    </location>
</feature>
<comment type="cofactor">
    <cofactor evidence="8">
        <name>Zn(2+)</name>
        <dbReference type="ChEBI" id="CHEBI:29105"/>
    </cofactor>
    <text evidence="8">Binds 1 zinc ion per subunit.</text>
</comment>
<accession>G7YRJ2</accession>
<feature type="non-terminal residue" evidence="10">
    <location>
        <position position="655"/>
    </location>
</feature>
<evidence type="ECO:0000256" key="1">
    <source>
        <dbReference type="ARBA" id="ARBA00005860"/>
    </source>
</evidence>
<dbReference type="Pfam" id="PF01457">
    <property type="entry name" value="Peptidase_M8"/>
    <property type="match status" value="1"/>
</dbReference>
<dbReference type="GO" id="GO:0016020">
    <property type="term" value="C:membrane"/>
    <property type="evidence" value="ECO:0007669"/>
    <property type="project" value="InterPro"/>
</dbReference>
<reference evidence="10" key="1">
    <citation type="journal article" date="2011" name="Genome Biol.">
        <title>The draft genome of the carcinogenic human liver fluke Clonorchis sinensis.</title>
        <authorList>
            <person name="Wang X."/>
            <person name="Chen W."/>
            <person name="Huang Y."/>
            <person name="Sun J."/>
            <person name="Men J."/>
            <person name="Liu H."/>
            <person name="Luo F."/>
            <person name="Guo L."/>
            <person name="Lv X."/>
            <person name="Deng C."/>
            <person name="Zhou C."/>
            <person name="Fan Y."/>
            <person name="Li X."/>
            <person name="Huang L."/>
            <person name="Hu Y."/>
            <person name="Liang C."/>
            <person name="Hu X."/>
            <person name="Xu J."/>
            <person name="Yu X."/>
        </authorList>
    </citation>
    <scope>NUCLEOTIDE SEQUENCE [LARGE SCALE GENOMIC DNA]</scope>
    <source>
        <strain evidence="10">Henan</strain>
    </source>
</reference>
<evidence type="ECO:0000256" key="4">
    <source>
        <dbReference type="ARBA" id="ARBA00022801"/>
    </source>
</evidence>
<organism evidence="10 11">
    <name type="scientific">Clonorchis sinensis</name>
    <name type="common">Chinese liver fluke</name>
    <dbReference type="NCBI Taxonomy" id="79923"/>
    <lineage>
        <taxon>Eukaryota</taxon>
        <taxon>Metazoa</taxon>
        <taxon>Spiralia</taxon>
        <taxon>Lophotrochozoa</taxon>
        <taxon>Platyhelminthes</taxon>
        <taxon>Trematoda</taxon>
        <taxon>Digenea</taxon>
        <taxon>Opisthorchiida</taxon>
        <taxon>Opisthorchiata</taxon>
        <taxon>Opisthorchiidae</taxon>
        <taxon>Clonorchis</taxon>
    </lineage>
</organism>
<dbReference type="EMBL" id="DF144040">
    <property type="protein sequence ID" value="GAA55572.1"/>
    <property type="molecule type" value="Genomic_DNA"/>
</dbReference>
<dbReference type="GO" id="GO:0005737">
    <property type="term" value="C:cytoplasm"/>
    <property type="evidence" value="ECO:0007669"/>
    <property type="project" value="TreeGrafter"/>
</dbReference>
<protein>
    <recommendedName>
        <fullName evidence="7 8">Leishmanolysin-like peptidase</fullName>
        <ecNumber evidence="8">3.4.24.-</ecNumber>
    </recommendedName>
</protein>
<name>G7YRJ2_CLOSI</name>
<dbReference type="AlphaFoldDB" id="G7YRJ2"/>
<keyword evidence="6 8" id="KW-0482">Metalloprotease</keyword>
<evidence type="ECO:0000256" key="2">
    <source>
        <dbReference type="ARBA" id="ARBA00022670"/>
    </source>
</evidence>
<evidence type="ECO:0000256" key="3">
    <source>
        <dbReference type="ARBA" id="ARBA00022723"/>
    </source>
</evidence>
<feature type="region of interest" description="Disordered" evidence="9">
    <location>
        <begin position="619"/>
        <end position="655"/>
    </location>
</feature>
<evidence type="ECO:0000256" key="5">
    <source>
        <dbReference type="ARBA" id="ARBA00022833"/>
    </source>
</evidence>
<dbReference type="SUPFAM" id="SSF55486">
    <property type="entry name" value="Metalloproteases ('zincins'), catalytic domain"/>
    <property type="match status" value="1"/>
</dbReference>
<evidence type="ECO:0000256" key="7">
    <source>
        <dbReference type="ARBA" id="ARBA00039717"/>
    </source>
</evidence>
<dbReference type="PANTHER" id="PTHR10942:SF0">
    <property type="entry name" value="LEISHMANOLYSIN-LIKE PEPTIDASE"/>
    <property type="match status" value="1"/>
</dbReference>
<gene>
    <name evidence="10" type="ORF">CLF_108349</name>
</gene>
<keyword evidence="11" id="KW-1185">Reference proteome</keyword>
<comment type="similarity">
    <text evidence="1 8">Belongs to the peptidase M8 family.</text>
</comment>
<feature type="compositionally biased region" description="Basic and acidic residues" evidence="9">
    <location>
        <begin position="630"/>
        <end position="642"/>
    </location>
</feature>